<dbReference type="Proteomes" id="UP000537131">
    <property type="component" value="Unassembled WGS sequence"/>
</dbReference>
<comment type="caution">
    <text evidence="7">The sequence shown here is derived from an EMBL/GenBank/DDBJ whole genome shotgun (WGS) entry which is preliminary data.</text>
</comment>
<keyword evidence="3 6" id="KW-0812">Transmembrane</keyword>
<accession>A0A7Y0HNS6</accession>
<keyword evidence="5 6" id="KW-0472">Membrane</keyword>
<name>A0A7Y0HNS6_9CLOT</name>
<feature type="transmembrane region" description="Helical" evidence="6">
    <location>
        <begin position="183"/>
        <end position="205"/>
    </location>
</feature>
<feature type="transmembrane region" description="Helical" evidence="6">
    <location>
        <begin position="153"/>
        <end position="171"/>
    </location>
</feature>
<evidence type="ECO:0000256" key="6">
    <source>
        <dbReference type="SAM" id="Phobius"/>
    </source>
</evidence>
<evidence type="ECO:0000256" key="2">
    <source>
        <dbReference type="ARBA" id="ARBA00022448"/>
    </source>
</evidence>
<feature type="transmembrane region" description="Helical" evidence="6">
    <location>
        <begin position="375"/>
        <end position="395"/>
    </location>
</feature>
<reference evidence="7 8" key="1">
    <citation type="submission" date="2020-04" db="EMBL/GenBank/DDBJ databases">
        <authorList>
            <person name="Doyle D.A."/>
        </authorList>
    </citation>
    <scope>NUCLEOTIDE SEQUENCE [LARGE SCALE GENOMIC DNA]</scope>
    <source>
        <strain evidence="7 8">P21</strain>
    </source>
</reference>
<feature type="transmembrane region" description="Helical" evidence="6">
    <location>
        <begin position="432"/>
        <end position="450"/>
    </location>
</feature>
<keyword evidence="4 6" id="KW-1133">Transmembrane helix</keyword>
<organism evidence="7 8">
    <name type="scientific">Clostridium muellerianum</name>
    <dbReference type="NCBI Taxonomy" id="2716538"/>
    <lineage>
        <taxon>Bacteria</taxon>
        <taxon>Bacillati</taxon>
        <taxon>Bacillota</taxon>
        <taxon>Clostridia</taxon>
        <taxon>Eubacteriales</taxon>
        <taxon>Clostridiaceae</taxon>
        <taxon>Clostridium</taxon>
    </lineage>
</organism>
<gene>
    <name evidence="7" type="ORF">HBE96_06415</name>
</gene>
<comment type="subcellular location">
    <subcellularLocation>
        <location evidence="1">Membrane</location>
        <topology evidence="1">Multi-pass membrane protein</topology>
    </subcellularLocation>
</comment>
<feature type="transmembrane region" description="Helical" evidence="6">
    <location>
        <begin position="407"/>
        <end position="426"/>
    </location>
</feature>
<dbReference type="GO" id="GO:0016020">
    <property type="term" value="C:membrane"/>
    <property type="evidence" value="ECO:0007669"/>
    <property type="project" value="UniProtKB-SubCell"/>
</dbReference>
<evidence type="ECO:0000256" key="3">
    <source>
        <dbReference type="ARBA" id="ARBA00022692"/>
    </source>
</evidence>
<feature type="transmembrane region" description="Helical" evidence="6">
    <location>
        <begin position="348"/>
        <end position="369"/>
    </location>
</feature>
<evidence type="ECO:0000313" key="7">
    <source>
        <dbReference type="EMBL" id="NMM62326.1"/>
    </source>
</evidence>
<dbReference type="Pfam" id="PF13520">
    <property type="entry name" value="AA_permease_2"/>
    <property type="match status" value="1"/>
</dbReference>
<sequence>MYSFFKKKTVDSILDSNKSTSLEKTLGAFDVTLMSIGAVIGTGVMVLTGLVASRDAGPAVVLSFICSAIVCMLVALCYAEFASSIPTSGSAYAYVYVSLGEIIAHLVGWSLIAGYTMSLSAVAGGWAAYFNGLINELGIHIPGKFTTIPSQGGIINLPSIIIVLLITLLLSRGTKESKKINNLLVLVKIGVIILFLAVGVFYIHIENYHPFMPFGAKGVFAGAASVFFAFTGFDAVSTSAEEVKNPQKDLPIGIVCSLIACTIIYVMVCLVLTGIVHYSKLNIGDAMAFALKYVGQGWAAFILSVGAVIGIMAVMLAYIFAASRILFSMSRDGLLPKVFGKVDSKTNVPMFSTLIIGCIGALISGFVDLKQLADVSNMAIITTFMLVSLSVITLRKTHPNLKRNFKTPFVPALPIAAVIFSLFLMANLSKATWIYFISWLILGLFVYFAYSRKNSSLQNISKPNNEPSKKVS</sequence>
<feature type="transmembrane region" description="Helical" evidence="6">
    <location>
        <begin position="254"/>
        <end position="278"/>
    </location>
</feature>
<dbReference type="PIRSF" id="PIRSF006060">
    <property type="entry name" value="AA_transporter"/>
    <property type="match status" value="1"/>
</dbReference>
<dbReference type="AlphaFoldDB" id="A0A7Y0HNS6"/>
<evidence type="ECO:0000313" key="8">
    <source>
        <dbReference type="Proteomes" id="UP000537131"/>
    </source>
</evidence>
<evidence type="ECO:0000256" key="4">
    <source>
        <dbReference type="ARBA" id="ARBA00022989"/>
    </source>
</evidence>
<feature type="transmembrane region" description="Helical" evidence="6">
    <location>
        <begin position="31"/>
        <end position="53"/>
    </location>
</feature>
<feature type="transmembrane region" description="Helical" evidence="6">
    <location>
        <begin position="91"/>
        <end position="112"/>
    </location>
</feature>
<evidence type="ECO:0000256" key="1">
    <source>
        <dbReference type="ARBA" id="ARBA00004141"/>
    </source>
</evidence>
<proteinExistence type="predicted"/>
<feature type="transmembrane region" description="Helical" evidence="6">
    <location>
        <begin position="298"/>
        <end position="327"/>
    </location>
</feature>
<dbReference type="EMBL" id="JABBNI010000012">
    <property type="protein sequence ID" value="NMM62326.1"/>
    <property type="molecule type" value="Genomic_DNA"/>
</dbReference>
<reference evidence="7 8" key="2">
    <citation type="submission" date="2020-06" db="EMBL/GenBank/DDBJ databases">
        <title>Complete Genome Sequence of Clostridium muelleri sp. nov. P21T, an Acid-Alcohol Producing Acetogen Isolated from Old Hay.</title>
        <authorList>
            <person name="Duncan K.E."/>
            <person name="Tanner R.S."/>
        </authorList>
    </citation>
    <scope>NUCLEOTIDE SEQUENCE [LARGE SCALE GENOMIC DNA]</scope>
    <source>
        <strain evidence="7 8">P21</strain>
    </source>
</reference>
<dbReference type="RefSeq" id="WP_169296930.1">
    <property type="nucleotide sequence ID" value="NZ_JABBNI010000012.1"/>
</dbReference>
<dbReference type="PANTHER" id="PTHR43243:SF4">
    <property type="entry name" value="CATIONIC AMINO ACID TRANSPORTER 4"/>
    <property type="match status" value="1"/>
</dbReference>
<keyword evidence="2" id="KW-0813">Transport</keyword>
<keyword evidence="8" id="KW-1185">Reference proteome</keyword>
<feature type="transmembrane region" description="Helical" evidence="6">
    <location>
        <begin position="59"/>
        <end position="79"/>
    </location>
</feature>
<feature type="transmembrane region" description="Helical" evidence="6">
    <location>
        <begin position="211"/>
        <end position="233"/>
    </location>
</feature>
<dbReference type="Gene3D" id="1.20.1740.10">
    <property type="entry name" value="Amino acid/polyamine transporter I"/>
    <property type="match status" value="1"/>
</dbReference>
<protein>
    <submittedName>
        <fullName evidence="7">Amino acid permease</fullName>
    </submittedName>
</protein>
<dbReference type="PANTHER" id="PTHR43243">
    <property type="entry name" value="INNER MEMBRANE TRANSPORTER YGJI-RELATED"/>
    <property type="match status" value="1"/>
</dbReference>
<dbReference type="GO" id="GO:0015171">
    <property type="term" value="F:amino acid transmembrane transporter activity"/>
    <property type="evidence" value="ECO:0007669"/>
    <property type="project" value="TreeGrafter"/>
</dbReference>
<evidence type="ECO:0000256" key="5">
    <source>
        <dbReference type="ARBA" id="ARBA00023136"/>
    </source>
</evidence>
<dbReference type="InterPro" id="IPR002293">
    <property type="entry name" value="AA/rel_permease1"/>
</dbReference>